<feature type="signal peptide" evidence="1">
    <location>
        <begin position="1"/>
        <end position="19"/>
    </location>
</feature>
<name>A0AAN7SGX0_9COLE</name>
<keyword evidence="1" id="KW-0732">Signal</keyword>
<dbReference type="EMBL" id="JARPUR010000003">
    <property type="protein sequence ID" value="KAK4879494.1"/>
    <property type="molecule type" value="Genomic_DNA"/>
</dbReference>
<protein>
    <submittedName>
        <fullName evidence="2">Uncharacterized protein</fullName>
    </submittedName>
</protein>
<evidence type="ECO:0000313" key="2">
    <source>
        <dbReference type="EMBL" id="KAK4879494.1"/>
    </source>
</evidence>
<evidence type="ECO:0000313" key="3">
    <source>
        <dbReference type="Proteomes" id="UP001353858"/>
    </source>
</evidence>
<gene>
    <name evidence="2" type="ORF">RN001_007640</name>
</gene>
<keyword evidence="3" id="KW-1185">Reference proteome</keyword>
<sequence length="68" mass="8118">MCQFRKLLLVIIFVQVTIFSEQSSRVMQLESPMVVDYKYTIGTINPQNKNWWKRGTRPFDNKKQIILP</sequence>
<feature type="chain" id="PRO_5043046531" evidence="1">
    <location>
        <begin position="20"/>
        <end position="68"/>
    </location>
</feature>
<evidence type="ECO:0000256" key="1">
    <source>
        <dbReference type="SAM" id="SignalP"/>
    </source>
</evidence>
<dbReference type="AlphaFoldDB" id="A0AAN7SGX0"/>
<dbReference type="Proteomes" id="UP001353858">
    <property type="component" value="Unassembled WGS sequence"/>
</dbReference>
<comment type="caution">
    <text evidence="2">The sequence shown here is derived from an EMBL/GenBank/DDBJ whole genome shotgun (WGS) entry which is preliminary data.</text>
</comment>
<proteinExistence type="predicted"/>
<organism evidence="2 3">
    <name type="scientific">Aquatica leii</name>
    <dbReference type="NCBI Taxonomy" id="1421715"/>
    <lineage>
        <taxon>Eukaryota</taxon>
        <taxon>Metazoa</taxon>
        <taxon>Ecdysozoa</taxon>
        <taxon>Arthropoda</taxon>
        <taxon>Hexapoda</taxon>
        <taxon>Insecta</taxon>
        <taxon>Pterygota</taxon>
        <taxon>Neoptera</taxon>
        <taxon>Endopterygota</taxon>
        <taxon>Coleoptera</taxon>
        <taxon>Polyphaga</taxon>
        <taxon>Elateriformia</taxon>
        <taxon>Elateroidea</taxon>
        <taxon>Lampyridae</taxon>
        <taxon>Luciolinae</taxon>
        <taxon>Aquatica</taxon>
    </lineage>
</organism>
<accession>A0AAN7SGX0</accession>
<reference evidence="3" key="1">
    <citation type="submission" date="2023-01" db="EMBL/GenBank/DDBJ databases">
        <title>Key to firefly adult light organ development and bioluminescence: homeobox transcription factors regulate luciferase expression and transportation to peroxisome.</title>
        <authorList>
            <person name="Fu X."/>
        </authorList>
    </citation>
    <scope>NUCLEOTIDE SEQUENCE [LARGE SCALE GENOMIC DNA]</scope>
</reference>